<dbReference type="OrthoDB" id="775571at2759"/>
<dbReference type="InterPro" id="IPR041470">
    <property type="entry name" value="GCP_N"/>
</dbReference>
<dbReference type="GO" id="GO:0005874">
    <property type="term" value="C:microtubule"/>
    <property type="evidence" value="ECO:0007669"/>
    <property type="project" value="UniProtKB-KW"/>
</dbReference>
<dbReference type="PANTHER" id="PTHR19302">
    <property type="entry name" value="GAMMA TUBULIN COMPLEX PROTEIN"/>
    <property type="match status" value="1"/>
</dbReference>
<name>A0A835D9V4_TETSI</name>
<organism evidence="7 8">
    <name type="scientific">Tetracentron sinense</name>
    <name type="common">Spur-leaf</name>
    <dbReference type="NCBI Taxonomy" id="13715"/>
    <lineage>
        <taxon>Eukaryota</taxon>
        <taxon>Viridiplantae</taxon>
        <taxon>Streptophyta</taxon>
        <taxon>Embryophyta</taxon>
        <taxon>Tracheophyta</taxon>
        <taxon>Spermatophyta</taxon>
        <taxon>Magnoliopsida</taxon>
        <taxon>Trochodendrales</taxon>
        <taxon>Trochodendraceae</taxon>
        <taxon>Tetracentron</taxon>
    </lineage>
</organism>
<accession>A0A835D9V4</accession>
<keyword evidence="5" id="KW-1133">Transmembrane helix</keyword>
<evidence type="ECO:0000313" key="7">
    <source>
        <dbReference type="EMBL" id="KAF8396318.1"/>
    </source>
</evidence>
<dbReference type="GO" id="GO:0007020">
    <property type="term" value="P:microtubule nucleation"/>
    <property type="evidence" value="ECO:0007669"/>
    <property type="project" value="InterPro"/>
</dbReference>
<protein>
    <recommendedName>
        <fullName evidence="4">Gamma-tubulin complex component</fullName>
    </recommendedName>
</protein>
<dbReference type="GO" id="GO:0000278">
    <property type="term" value="P:mitotic cell cycle"/>
    <property type="evidence" value="ECO:0007669"/>
    <property type="project" value="TreeGrafter"/>
</dbReference>
<evidence type="ECO:0000256" key="2">
    <source>
        <dbReference type="ARBA" id="ARBA00022701"/>
    </source>
</evidence>
<comment type="subcellular location">
    <subcellularLocation>
        <location evidence="4">Cytoplasm</location>
        <location evidence="4">Cytoskeleton</location>
        <location evidence="4">Microtubule organizing center</location>
    </subcellularLocation>
</comment>
<keyword evidence="3 4" id="KW-0206">Cytoskeleton</keyword>
<dbReference type="GO" id="GO:0000930">
    <property type="term" value="C:gamma-tubulin complex"/>
    <property type="evidence" value="ECO:0007669"/>
    <property type="project" value="TreeGrafter"/>
</dbReference>
<dbReference type="Pfam" id="PF17681">
    <property type="entry name" value="GCP_N_terminal"/>
    <property type="match status" value="1"/>
</dbReference>
<dbReference type="InterPro" id="IPR007259">
    <property type="entry name" value="GCP"/>
</dbReference>
<dbReference type="GO" id="GO:0051225">
    <property type="term" value="P:spindle assembly"/>
    <property type="evidence" value="ECO:0007669"/>
    <property type="project" value="TreeGrafter"/>
</dbReference>
<evidence type="ECO:0000256" key="3">
    <source>
        <dbReference type="ARBA" id="ARBA00023212"/>
    </source>
</evidence>
<dbReference type="GO" id="GO:0031122">
    <property type="term" value="P:cytoplasmic microtubule organization"/>
    <property type="evidence" value="ECO:0007669"/>
    <property type="project" value="TreeGrafter"/>
</dbReference>
<dbReference type="GO" id="GO:0051321">
    <property type="term" value="P:meiotic cell cycle"/>
    <property type="evidence" value="ECO:0007669"/>
    <property type="project" value="TreeGrafter"/>
</dbReference>
<feature type="domain" description="Gamma tubulin complex component protein N-terminal" evidence="6">
    <location>
        <begin position="64"/>
        <end position="407"/>
    </location>
</feature>
<keyword evidence="8" id="KW-1185">Reference proteome</keyword>
<comment type="similarity">
    <text evidence="4">Belongs to the TUBGCP family.</text>
</comment>
<gene>
    <name evidence="7" type="ORF">HHK36_017933</name>
</gene>
<evidence type="ECO:0000256" key="4">
    <source>
        <dbReference type="RuleBase" id="RU363050"/>
    </source>
</evidence>
<proteinExistence type="inferred from homology"/>
<dbReference type="GO" id="GO:0043015">
    <property type="term" value="F:gamma-tubulin binding"/>
    <property type="evidence" value="ECO:0007669"/>
    <property type="project" value="InterPro"/>
</dbReference>
<evidence type="ECO:0000259" key="6">
    <source>
        <dbReference type="Pfam" id="PF17681"/>
    </source>
</evidence>
<comment type="caution">
    <text evidence="7">The sequence shown here is derived from an EMBL/GenBank/DDBJ whole genome shotgun (WGS) entry which is preliminary data.</text>
</comment>
<evidence type="ECO:0000313" key="8">
    <source>
        <dbReference type="Proteomes" id="UP000655225"/>
    </source>
</evidence>
<keyword evidence="5" id="KW-0472">Membrane</keyword>
<dbReference type="GO" id="GO:0051011">
    <property type="term" value="F:microtubule minus-end binding"/>
    <property type="evidence" value="ECO:0007669"/>
    <property type="project" value="TreeGrafter"/>
</dbReference>
<keyword evidence="1 4" id="KW-0963">Cytoplasm</keyword>
<dbReference type="GO" id="GO:0000922">
    <property type="term" value="C:spindle pole"/>
    <property type="evidence" value="ECO:0007669"/>
    <property type="project" value="InterPro"/>
</dbReference>
<keyword evidence="2 4" id="KW-0493">Microtubule</keyword>
<dbReference type="EMBL" id="JABCRI010000012">
    <property type="protein sequence ID" value="KAF8396318.1"/>
    <property type="molecule type" value="Genomic_DNA"/>
</dbReference>
<dbReference type="Proteomes" id="UP000655225">
    <property type="component" value="Unassembled WGS sequence"/>
</dbReference>
<feature type="transmembrane region" description="Helical" evidence="5">
    <location>
        <begin position="473"/>
        <end position="494"/>
    </location>
</feature>
<dbReference type="PANTHER" id="PTHR19302:SF70">
    <property type="entry name" value="GAMMA-TUBULIN COMPLEX COMPONENT 6"/>
    <property type="match status" value="1"/>
</dbReference>
<keyword evidence="5" id="KW-0812">Transmembrane</keyword>
<reference evidence="7 8" key="1">
    <citation type="submission" date="2020-04" db="EMBL/GenBank/DDBJ databases">
        <title>Plant Genome Project.</title>
        <authorList>
            <person name="Zhang R.-G."/>
        </authorList>
    </citation>
    <scope>NUCLEOTIDE SEQUENCE [LARGE SCALE GENOMIC DNA]</scope>
    <source>
        <strain evidence="7">YNK0</strain>
        <tissue evidence="7">Leaf</tissue>
    </source>
</reference>
<evidence type="ECO:0000256" key="5">
    <source>
        <dbReference type="SAM" id="Phobius"/>
    </source>
</evidence>
<evidence type="ECO:0000256" key="1">
    <source>
        <dbReference type="ARBA" id="ARBA00022490"/>
    </source>
</evidence>
<dbReference type="AlphaFoldDB" id="A0A835D9V4"/>
<comment type="function">
    <text evidence="4">Component of the gamma-tubulin ring complex (gTuRC) which mediates microtubule nucleation.</text>
</comment>
<dbReference type="OMA" id="HIECHAV"/>
<sequence length="495" mass="56027">MAVDLNFASLFRNLKLEDPWLPSKPWESIASESGVSQSEISISKSSQMPLYDPSTASEASLVRLMINALQGVQSSLDTIEMLSAAFCSDPADRTHRIPSVWYRTSSTNAFGKIFRSIGRSGSVVFLVQKFVDYFLCTNLYVDEESREIGMGVKQEDLESAGGNCGSDVGIHPPYSLVNQAFSVAVRKVLEGYICALDTLFASIMLRRSAKNVDLSSHISSGVGCLTSVVNSEITLLEVYLHTKEMRTHIEALGNICFVQNVALNFSIYSLKDLTAKATLEFRNFPRGGNLLTYLYTQLRDADPVHRTLLKFFFLRSYEPYCEFIRSWIYQARASDPYKEFIVDYVDELPPYSHGKPGYCNDFPLATIKERNGVAVPCFLEELCLPLFRAGQQLQVLIKLLEMCNYVSTEDHTYDEILPFWSGSSSEHPSYLSSVTFDKRNIEGLVLARKSIYNRMKEKLGTFLKRFDIRYQQVNCSCFLALIIIPFQFFLYIVVL</sequence>